<dbReference type="EC" id="3.4.23.36" evidence="9"/>
<evidence type="ECO:0000256" key="9">
    <source>
        <dbReference type="HAMAP-Rule" id="MF_00161"/>
    </source>
</evidence>
<comment type="function">
    <text evidence="9">This protein specifically catalyzes the removal of signal peptides from prolipoproteins.</text>
</comment>
<evidence type="ECO:0000256" key="5">
    <source>
        <dbReference type="ARBA" id="ARBA00022750"/>
    </source>
</evidence>
<evidence type="ECO:0000256" key="6">
    <source>
        <dbReference type="ARBA" id="ARBA00022801"/>
    </source>
</evidence>
<evidence type="ECO:0000256" key="4">
    <source>
        <dbReference type="ARBA" id="ARBA00022692"/>
    </source>
</evidence>
<evidence type="ECO:0000313" key="12">
    <source>
        <dbReference type="Proteomes" id="UP000238426"/>
    </source>
</evidence>
<dbReference type="PRINTS" id="PR00781">
    <property type="entry name" value="LIPOSIGPTASE"/>
</dbReference>
<feature type="active site" evidence="9">
    <location>
        <position position="150"/>
    </location>
</feature>
<feature type="active site" evidence="9">
    <location>
        <position position="184"/>
    </location>
</feature>
<evidence type="ECO:0000256" key="2">
    <source>
        <dbReference type="ARBA" id="ARBA00022475"/>
    </source>
</evidence>
<dbReference type="HAMAP" id="MF_00161">
    <property type="entry name" value="LspA"/>
    <property type="match status" value="1"/>
</dbReference>
<comment type="similarity">
    <text evidence="1 9 10">Belongs to the peptidase A8 family.</text>
</comment>
<name>A0A2T1ND59_9FLAO</name>
<dbReference type="OrthoDB" id="9810259at2"/>
<keyword evidence="2 9" id="KW-1003">Cell membrane</keyword>
<dbReference type="EMBL" id="PXOQ01000007">
    <property type="protein sequence ID" value="PSG90356.1"/>
    <property type="molecule type" value="Genomic_DNA"/>
</dbReference>
<dbReference type="InterPro" id="IPR001872">
    <property type="entry name" value="Peptidase_A8"/>
</dbReference>
<organism evidence="11 12">
    <name type="scientific">Aurantibacter aestuarii</name>
    <dbReference type="NCBI Taxonomy" id="1266046"/>
    <lineage>
        <taxon>Bacteria</taxon>
        <taxon>Pseudomonadati</taxon>
        <taxon>Bacteroidota</taxon>
        <taxon>Flavobacteriia</taxon>
        <taxon>Flavobacteriales</taxon>
        <taxon>Flavobacteriaceae</taxon>
        <taxon>Aurantibacter</taxon>
    </lineage>
</organism>
<keyword evidence="5 9" id="KW-0064">Aspartyl protease</keyword>
<comment type="subcellular location">
    <subcellularLocation>
        <location evidence="9">Cell membrane</location>
        <topology evidence="9">Multi-pass membrane protein</topology>
    </subcellularLocation>
</comment>
<protein>
    <recommendedName>
        <fullName evidence="9">Lipoprotein signal peptidase</fullName>
        <ecNumber evidence="9">3.4.23.36</ecNumber>
    </recommendedName>
    <alternativeName>
        <fullName evidence="9">Prolipoprotein signal peptidase</fullName>
    </alternativeName>
    <alternativeName>
        <fullName evidence="9">Signal peptidase II</fullName>
        <shortName evidence="9">SPase II</shortName>
    </alternativeName>
</protein>
<evidence type="ECO:0000256" key="8">
    <source>
        <dbReference type="ARBA" id="ARBA00023136"/>
    </source>
</evidence>
<dbReference type="PANTHER" id="PTHR33695">
    <property type="entry name" value="LIPOPROTEIN SIGNAL PEPTIDASE"/>
    <property type="match status" value="1"/>
</dbReference>
<comment type="pathway">
    <text evidence="9">Protein modification; lipoprotein biosynthesis (signal peptide cleavage).</text>
</comment>
<evidence type="ECO:0000256" key="3">
    <source>
        <dbReference type="ARBA" id="ARBA00022670"/>
    </source>
</evidence>
<reference evidence="11 12" key="1">
    <citation type="submission" date="2018-03" db="EMBL/GenBank/DDBJ databases">
        <title>Mesoflavibacter sp. HG37 and Mesoflavibacter sp. HG96 sp.nov., two marine bacteria isolated from seawater of Western Pacific Ocean.</title>
        <authorList>
            <person name="Cheng H."/>
            <person name="Wu Y.-H."/>
            <person name="Guo L.-L."/>
            <person name="Xu X.-W."/>
        </authorList>
    </citation>
    <scope>NUCLEOTIDE SEQUENCE [LARGE SCALE GENOMIC DNA]</scope>
    <source>
        <strain evidence="11 12">KCTC 32269</strain>
    </source>
</reference>
<feature type="transmembrane region" description="Helical" evidence="9">
    <location>
        <begin position="179"/>
        <end position="197"/>
    </location>
</feature>
<keyword evidence="3 9" id="KW-0645">Protease</keyword>
<comment type="caution">
    <text evidence="11">The sequence shown here is derived from an EMBL/GenBank/DDBJ whole genome shotgun (WGS) entry which is preliminary data.</text>
</comment>
<keyword evidence="4 9" id="KW-0812">Transmembrane</keyword>
<dbReference type="GO" id="GO:0004190">
    <property type="term" value="F:aspartic-type endopeptidase activity"/>
    <property type="evidence" value="ECO:0007669"/>
    <property type="project" value="UniProtKB-UniRule"/>
</dbReference>
<accession>A0A2T1ND59</accession>
<feature type="transmembrane region" description="Helical" evidence="9">
    <location>
        <begin position="70"/>
        <end position="88"/>
    </location>
</feature>
<feature type="transmembrane region" description="Helical" evidence="9">
    <location>
        <begin position="100"/>
        <end position="123"/>
    </location>
</feature>
<keyword evidence="12" id="KW-1185">Reference proteome</keyword>
<evidence type="ECO:0000256" key="10">
    <source>
        <dbReference type="RuleBase" id="RU004181"/>
    </source>
</evidence>
<gene>
    <name evidence="9" type="primary">lspA</name>
    <name evidence="11" type="ORF">C7H52_03495</name>
</gene>
<evidence type="ECO:0000313" key="11">
    <source>
        <dbReference type="EMBL" id="PSG90356.1"/>
    </source>
</evidence>
<comment type="catalytic activity">
    <reaction evidence="9">
        <text>Release of signal peptides from bacterial membrane prolipoproteins. Hydrolyzes -Xaa-Yaa-Zaa-|-(S,diacylglyceryl)Cys-, in which Xaa is hydrophobic (preferably Leu), and Yaa (Ala or Ser) and Zaa (Gly or Ala) have small, neutral side chains.</text>
        <dbReference type="EC" id="3.4.23.36"/>
    </reaction>
</comment>
<comment type="caution">
    <text evidence="9">Lacks conserved residue(s) required for the propagation of feature annotation.</text>
</comment>
<dbReference type="PANTHER" id="PTHR33695:SF1">
    <property type="entry name" value="LIPOPROTEIN SIGNAL PEPTIDASE"/>
    <property type="match status" value="1"/>
</dbReference>
<sequence length="209" mass="23704">MSLKKATLFIILILLIDQLSKIYIKTHFVLGEDVEVFTWFKIFFVENKGMAWGTKLNDIFPFLSENTAKVSLTIFRIFAILGVGYWLYKTISSRGPKVLVTALIFIMAGAIGNIIDSIFYGVLFSSSNTQVATFLGKNSYAPLLHGQVVDMLYLPIWNGYLPKWIPFIGGDFFTFFEPVFNIADVSICIGFIILIFWNKTAFSKSTKEE</sequence>
<dbReference type="UniPathway" id="UPA00665"/>
<dbReference type="NCBIfam" id="NF011369">
    <property type="entry name" value="PRK14788.1"/>
    <property type="match status" value="1"/>
</dbReference>
<dbReference type="Proteomes" id="UP000238426">
    <property type="component" value="Unassembled WGS sequence"/>
</dbReference>
<keyword evidence="8 9" id="KW-0472">Membrane</keyword>
<evidence type="ECO:0000256" key="1">
    <source>
        <dbReference type="ARBA" id="ARBA00006139"/>
    </source>
</evidence>
<evidence type="ECO:0000256" key="7">
    <source>
        <dbReference type="ARBA" id="ARBA00022989"/>
    </source>
</evidence>
<keyword evidence="7 9" id="KW-1133">Transmembrane helix</keyword>
<dbReference type="RefSeq" id="WP_106462496.1">
    <property type="nucleotide sequence ID" value="NZ_PXOQ01000007.1"/>
</dbReference>
<keyword evidence="6 9" id="KW-0378">Hydrolase</keyword>
<dbReference type="AlphaFoldDB" id="A0A2T1ND59"/>
<keyword evidence="11" id="KW-0449">Lipoprotein</keyword>
<dbReference type="GO" id="GO:0005886">
    <property type="term" value="C:plasma membrane"/>
    <property type="evidence" value="ECO:0007669"/>
    <property type="project" value="UniProtKB-SubCell"/>
</dbReference>
<proteinExistence type="inferred from homology"/>
<dbReference type="Pfam" id="PF01252">
    <property type="entry name" value="Peptidase_A8"/>
    <property type="match status" value="1"/>
</dbReference>
<dbReference type="GO" id="GO:0006508">
    <property type="term" value="P:proteolysis"/>
    <property type="evidence" value="ECO:0007669"/>
    <property type="project" value="UniProtKB-KW"/>
</dbReference>